<evidence type="ECO:0000313" key="4">
    <source>
        <dbReference type="Proteomes" id="UP000237752"/>
    </source>
</evidence>
<accession>A0A2T0ZZK2</accession>
<dbReference type="PANTHER" id="PTHR13847:SF287">
    <property type="entry name" value="FAD-DEPENDENT OXIDOREDUCTASE DOMAIN-CONTAINING PROTEIN 1"/>
    <property type="match status" value="1"/>
</dbReference>
<dbReference type="Gene3D" id="3.30.9.10">
    <property type="entry name" value="D-Amino Acid Oxidase, subunit A, domain 2"/>
    <property type="match status" value="1"/>
</dbReference>
<dbReference type="Gene3D" id="3.50.50.60">
    <property type="entry name" value="FAD/NAD(P)-binding domain"/>
    <property type="match status" value="1"/>
</dbReference>
<dbReference type="GO" id="GO:0016491">
    <property type="term" value="F:oxidoreductase activity"/>
    <property type="evidence" value="ECO:0007669"/>
    <property type="project" value="UniProtKB-KW"/>
</dbReference>
<dbReference type="PANTHER" id="PTHR13847">
    <property type="entry name" value="SARCOSINE DEHYDROGENASE-RELATED"/>
    <property type="match status" value="1"/>
</dbReference>
<sequence length="382" mass="41076">MERYEAIIIGGGIAGISLGYELARERTVGLLEMETTLAFHTTGRSAATFLETYGGAQIRALTTGSRAFFENPPDCFDGTPLSPLGLVWIGAAGDSGRVHELYDEFSVLVPDVRILDADEAVEVNPIIKREYVESALYEPDAMEMDVHALHQGFLRGYKERGGVVHTAARIVDAVRTERDNGDTLWTLTDSGGNKYQTPLVINAAGSWVDVVAATVGARSIGIKPLRRSIFMVPSPLGSRSAGMPMAADIHDSFYVKPDGEQYLCSPADEVLQSPSDPKPDELEIARAMEAIDIATHVAPRHVRSSWAGLRNFAPDRVPVVGFDPVAPGVFWFAGQGGYGIQTCAAMARTAASLVRGEGIPADLIARGLTEEALSPATTSRFR</sequence>
<feature type="domain" description="FAD dependent oxidoreductase" evidence="2">
    <location>
        <begin position="6"/>
        <end position="353"/>
    </location>
</feature>
<reference evidence="3 4" key="1">
    <citation type="submission" date="2018-03" db="EMBL/GenBank/DDBJ databases">
        <title>Genomic Encyclopedia of Archaeal and Bacterial Type Strains, Phase II (KMG-II): from individual species to whole genera.</title>
        <authorList>
            <person name="Goeker M."/>
        </authorList>
    </citation>
    <scope>NUCLEOTIDE SEQUENCE [LARGE SCALE GENOMIC DNA]</scope>
    <source>
        <strain evidence="3 4">DSM 100065</strain>
    </source>
</reference>
<evidence type="ECO:0000313" key="3">
    <source>
        <dbReference type="EMBL" id="PRZ41667.1"/>
    </source>
</evidence>
<dbReference type="InterPro" id="IPR006076">
    <property type="entry name" value="FAD-dep_OxRdtase"/>
</dbReference>
<dbReference type="GO" id="GO:0005737">
    <property type="term" value="C:cytoplasm"/>
    <property type="evidence" value="ECO:0007669"/>
    <property type="project" value="TreeGrafter"/>
</dbReference>
<dbReference type="InterPro" id="IPR036188">
    <property type="entry name" value="FAD/NAD-bd_sf"/>
</dbReference>
<evidence type="ECO:0000259" key="2">
    <source>
        <dbReference type="Pfam" id="PF01266"/>
    </source>
</evidence>
<protein>
    <submittedName>
        <fullName evidence="3">D-arginine dehydrogenase</fullName>
    </submittedName>
</protein>
<name>A0A2T0ZZK2_9ACTN</name>
<evidence type="ECO:0000256" key="1">
    <source>
        <dbReference type="ARBA" id="ARBA00023002"/>
    </source>
</evidence>
<dbReference type="Pfam" id="PF01266">
    <property type="entry name" value="DAO"/>
    <property type="match status" value="1"/>
</dbReference>
<gene>
    <name evidence="3" type="ORF">CLV47_10826</name>
</gene>
<keyword evidence="4" id="KW-1185">Reference proteome</keyword>
<dbReference type="OrthoDB" id="9806257at2"/>
<comment type="caution">
    <text evidence="3">The sequence shown here is derived from an EMBL/GenBank/DDBJ whole genome shotgun (WGS) entry which is preliminary data.</text>
</comment>
<keyword evidence="1" id="KW-0560">Oxidoreductase</keyword>
<dbReference type="SUPFAM" id="SSF51905">
    <property type="entry name" value="FAD/NAD(P)-binding domain"/>
    <property type="match status" value="1"/>
</dbReference>
<organism evidence="3 4">
    <name type="scientific">Antricoccus suffuscus</name>
    <dbReference type="NCBI Taxonomy" id="1629062"/>
    <lineage>
        <taxon>Bacteria</taxon>
        <taxon>Bacillati</taxon>
        <taxon>Actinomycetota</taxon>
        <taxon>Actinomycetes</taxon>
        <taxon>Geodermatophilales</taxon>
        <taxon>Antricoccaceae</taxon>
        <taxon>Antricoccus</taxon>
    </lineage>
</organism>
<dbReference type="Proteomes" id="UP000237752">
    <property type="component" value="Unassembled WGS sequence"/>
</dbReference>
<dbReference type="EMBL" id="PVUE01000008">
    <property type="protein sequence ID" value="PRZ41667.1"/>
    <property type="molecule type" value="Genomic_DNA"/>
</dbReference>
<proteinExistence type="predicted"/>
<dbReference type="AlphaFoldDB" id="A0A2T0ZZK2"/>
<dbReference type="RefSeq" id="WP_106349068.1">
    <property type="nucleotide sequence ID" value="NZ_PVUE01000008.1"/>
</dbReference>